<dbReference type="InterPro" id="IPR050445">
    <property type="entry name" value="Bact_polysacc_biosynth/exp"/>
</dbReference>
<evidence type="ECO:0000256" key="3">
    <source>
        <dbReference type="ARBA" id="ARBA00022692"/>
    </source>
</evidence>
<feature type="transmembrane region" description="Helical" evidence="6">
    <location>
        <begin position="28"/>
        <end position="46"/>
    </location>
</feature>
<evidence type="ECO:0000313" key="8">
    <source>
        <dbReference type="EMBL" id="TCK70543.1"/>
    </source>
</evidence>
<keyword evidence="2" id="KW-1003">Cell membrane</keyword>
<accession>A0A4R1L124</accession>
<dbReference type="Gene3D" id="3.30.1890.10">
    <property type="entry name" value="FepE-like"/>
    <property type="match status" value="1"/>
</dbReference>
<evidence type="ECO:0000256" key="4">
    <source>
        <dbReference type="ARBA" id="ARBA00022989"/>
    </source>
</evidence>
<gene>
    <name evidence="8" type="ORF">EV692_0822</name>
</gene>
<keyword evidence="3 6" id="KW-0812">Transmembrane</keyword>
<dbReference type="RefSeq" id="WP_132300803.1">
    <property type="nucleotide sequence ID" value="NZ_CP170642.1"/>
</dbReference>
<evidence type="ECO:0000256" key="1">
    <source>
        <dbReference type="ARBA" id="ARBA00004651"/>
    </source>
</evidence>
<evidence type="ECO:0000256" key="2">
    <source>
        <dbReference type="ARBA" id="ARBA00022475"/>
    </source>
</evidence>
<feature type="transmembrane region" description="Helical" evidence="6">
    <location>
        <begin position="333"/>
        <end position="354"/>
    </location>
</feature>
<evidence type="ECO:0000256" key="5">
    <source>
        <dbReference type="ARBA" id="ARBA00023136"/>
    </source>
</evidence>
<dbReference type="AlphaFoldDB" id="A0A4R1L124"/>
<feature type="domain" description="Polysaccharide chain length determinant N-terminal" evidence="7">
    <location>
        <begin position="12"/>
        <end position="110"/>
    </location>
</feature>
<name>A0A4R1L124_9PAST</name>
<dbReference type="PANTHER" id="PTHR32309">
    <property type="entry name" value="TYROSINE-PROTEIN KINASE"/>
    <property type="match status" value="1"/>
</dbReference>
<evidence type="ECO:0000313" key="9">
    <source>
        <dbReference type="Proteomes" id="UP000295496"/>
    </source>
</evidence>
<comment type="caution">
    <text evidence="8">The sequence shown here is derived from an EMBL/GenBank/DDBJ whole genome shotgun (WGS) entry which is preliminary data.</text>
</comment>
<keyword evidence="5 6" id="KW-0472">Membrane</keyword>
<dbReference type="PANTHER" id="PTHR32309:SF13">
    <property type="entry name" value="FERRIC ENTEROBACTIN TRANSPORT PROTEIN FEPE"/>
    <property type="match status" value="1"/>
</dbReference>
<dbReference type="EMBL" id="SMGJ01000002">
    <property type="protein sequence ID" value="TCK70543.1"/>
    <property type="molecule type" value="Genomic_DNA"/>
</dbReference>
<proteinExistence type="predicted"/>
<dbReference type="GO" id="GO:0005886">
    <property type="term" value="C:plasma membrane"/>
    <property type="evidence" value="ECO:0007669"/>
    <property type="project" value="UniProtKB-SubCell"/>
</dbReference>
<comment type="subcellular location">
    <subcellularLocation>
        <location evidence="1">Cell membrane</location>
        <topology evidence="1">Multi-pass membrane protein</topology>
    </subcellularLocation>
</comment>
<evidence type="ECO:0000259" key="7">
    <source>
        <dbReference type="Pfam" id="PF02706"/>
    </source>
</evidence>
<dbReference type="Pfam" id="PF02706">
    <property type="entry name" value="Wzz"/>
    <property type="match status" value="1"/>
</dbReference>
<reference evidence="8 9" key="1">
    <citation type="submission" date="2019-03" db="EMBL/GenBank/DDBJ databases">
        <title>Genomic Encyclopedia of Type Strains, Phase IV (KMG-IV): sequencing the most valuable type-strain genomes for metagenomic binning, comparative biology and taxonomic classification.</title>
        <authorList>
            <person name="Goeker M."/>
        </authorList>
    </citation>
    <scope>NUCLEOTIDE SEQUENCE [LARGE SCALE GENOMIC DNA]</scope>
    <source>
        <strain evidence="8 9">DSM 10053</strain>
    </source>
</reference>
<organism evidence="8 9">
    <name type="scientific">Lonepinella koalarum</name>
    <dbReference type="NCBI Taxonomy" id="53417"/>
    <lineage>
        <taxon>Bacteria</taxon>
        <taxon>Pseudomonadati</taxon>
        <taxon>Pseudomonadota</taxon>
        <taxon>Gammaproteobacteria</taxon>
        <taxon>Pasteurellales</taxon>
        <taxon>Pasteurellaceae</taxon>
        <taxon>Lonepinella</taxon>
    </lineage>
</organism>
<dbReference type="InterPro" id="IPR003856">
    <property type="entry name" value="LPS_length_determ_N"/>
</dbReference>
<evidence type="ECO:0000256" key="6">
    <source>
        <dbReference type="SAM" id="Phobius"/>
    </source>
</evidence>
<protein>
    <submittedName>
        <fullName evidence="8">Chain length determinant protein (Polysaccharide antigen chain regulator)</fullName>
    </submittedName>
</protein>
<keyword evidence="9" id="KW-1185">Reference proteome</keyword>
<dbReference type="GO" id="GO:0004713">
    <property type="term" value="F:protein tyrosine kinase activity"/>
    <property type="evidence" value="ECO:0007669"/>
    <property type="project" value="TreeGrafter"/>
</dbReference>
<keyword evidence="4 6" id="KW-1133">Transmembrane helix</keyword>
<dbReference type="Proteomes" id="UP000295496">
    <property type="component" value="Unassembled WGS sequence"/>
</dbReference>
<sequence>MSNDLSINRKDDEIDLVELFRSLWDKKLWIILSTLIFTLIAGIYAFTAKEQWTSKAEIIPPKVLDLGDYFTIRREYARILGAEFDSGALGNALYSNFNQFIYSVDERLNFLKDSELFKTLSANKTKEQQVEILSTLATENISITKPDAKKNPDAIGNQINLSAETPELAQKTLFQLINTINQKVLQLELDSFNVWFNEKITDLNFEKEKIEWDLITNENVHLEHLNKAYETAGKAGIKEYSQFGNDTFAGAQNVVVSDAKVPYQFMLGEKYLKAQIDVENEKGIIYPARYYEIQKQLGQLQPLVEKLKTAKAQSFHYLSSPNYPVIKDKPKRVLILTIGALLGFLLASLTVLLIKK</sequence>
<dbReference type="SUPFAM" id="SSF160355">
    <property type="entry name" value="Bacterial polysaccharide co-polymerase-like"/>
    <property type="match status" value="1"/>
</dbReference>